<feature type="region of interest" description="Disordered" evidence="1">
    <location>
        <begin position="43"/>
        <end position="71"/>
    </location>
</feature>
<keyword evidence="3" id="KW-1185">Reference proteome</keyword>
<evidence type="ECO:0000313" key="3">
    <source>
        <dbReference type="Proteomes" id="UP000827092"/>
    </source>
</evidence>
<proteinExistence type="predicted"/>
<evidence type="ECO:0000313" key="2">
    <source>
        <dbReference type="EMBL" id="KAG8177464.1"/>
    </source>
</evidence>
<reference evidence="2 3" key="1">
    <citation type="journal article" date="2022" name="Nat. Ecol. Evol.">
        <title>A masculinizing supergene underlies an exaggerated male reproductive morph in a spider.</title>
        <authorList>
            <person name="Hendrickx F."/>
            <person name="De Corte Z."/>
            <person name="Sonet G."/>
            <person name="Van Belleghem S.M."/>
            <person name="Kostlbacher S."/>
            <person name="Vangestel C."/>
        </authorList>
    </citation>
    <scope>NUCLEOTIDE SEQUENCE [LARGE SCALE GENOMIC DNA]</scope>
    <source>
        <strain evidence="2">W744_W776</strain>
    </source>
</reference>
<feature type="compositionally biased region" description="Polar residues" evidence="1">
    <location>
        <begin position="49"/>
        <end position="64"/>
    </location>
</feature>
<gene>
    <name evidence="2" type="ORF">JTE90_008648</name>
</gene>
<name>A0AAV6U0B0_9ARAC</name>
<evidence type="ECO:0000256" key="1">
    <source>
        <dbReference type="SAM" id="MobiDB-lite"/>
    </source>
</evidence>
<dbReference type="EMBL" id="JAFNEN010000778">
    <property type="protein sequence ID" value="KAG8177464.1"/>
    <property type="molecule type" value="Genomic_DNA"/>
</dbReference>
<protein>
    <recommendedName>
        <fullName evidence="4">THAP-type domain-containing protein</fullName>
    </recommendedName>
</protein>
<evidence type="ECO:0008006" key="4">
    <source>
        <dbReference type="Google" id="ProtNLM"/>
    </source>
</evidence>
<dbReference type="Proteomes" id="UP000827092">
    <property type="component" value="Unassembled WGS sequence"/>
</dbReference>
<comment type="caution">
    <text evidence="2">The sequence shown here is derived from an EMBL/GenBank/DDBJ whole genome shotgun (WGS) entry which is preliminary data.</text>
</comment>
<organism evidence="2 3">
    <name type="scientific">Oedothorax gibbosus</name>
    <dbReference type="NCBI Taxonomy" id="931172"/>
    <lineage>
        <taxon>Eukaryota</taxon>
        <taxon>Metazoa</taxon>
        <taxon>Ecdysozoa</taxon>
        <taxon>Arthropoda</taxon>
        <taxon>Chelicerata</taxon>
        <taxon>Arachnida</taxon>
        <taxon>Araneae</taxon>
        <taxon>Araneomorphae</taxon>
        <taxon>Entelegynae</taxon>
        <taxon>Araneoidea</taxon>
        <taxon>Linyphiidae</taxon>
        <taxon>Erigoninae</taxon>
        <taxon>Oedothorax</taxon>
    </lineage>
</organism>
<dbReference type="AlphaFoldDB" id="A0AAV6U0B0"/>
<accession>A0AAV6U0B0</accession>
<sequence>MFINLVCERHFRKEDVLYETEFFDEKLGRILKTALAYPRLKEGAVPEWSPSSCIPPTTSLGRQSSESKKET</sequence>